<dbReference type="GO" id="GO:0106004">
    <property type="term" value="P:tRNA (guanine-N7)-methylation"/>
    <property type="evidence" value="ECO:0007669"/>
    <property type="project" value="UniProtKB-UniRule"/>
</dbReference>
<dbReference type="InterPro" id="IPR028884">
    <property type="entry name" value="Trm82"/>
</dbReference>
<keyword evidence="5 6" id="KW-0539">Nucleus</keyword>
<dbReference type="SMART" id="SM00320">
    <property type="entry name" value="WD40"/>
    <property type="match status" value="3"/>
</dbReference>
<dbReference type="Pfam" id="PF00400">
    <property type="entry name" value="WD40"/>
    <property type="match status" value="2"/>
</dbReference>
<evidence type="ECO:0000256" key="2">
    <source>
        <dbReference type="ARBA" id="ARBA00022574"/>
    </source>
</evidence>
<dbReference type="PANTHER" id="PTHR16288">
    <property type="entry name" value="WD40 REPEAT PROTEIN 4"/>
    <property type="match status" value="1"/>
</dbReference>
<dbReference type="HAMAP" id="MF_03056">
    <property type="entry name" value="TRM82"/>
    <property type="match status" value="1"/>
</dbReference>
<evidence type="ECO:0008006" key="11">
    <source>
        <dbReference type="Google" id="ProtNLM"/>
    </source>
</evidence>
<feature type="region of interest" description="Disordered" evidence="8">
    <location>
        <begin position="167"/>
        <end position="197"/>
    </location>
</feature>
<proteinExistence type="inferred from homology"/>
<keyword evidence="10" id="KW-1185">Reference proteome</keyword>
<feature type="compositionally biased region" description="Basic and acidic residues" evidence="8">
    <location>
        <begin position="169"/>
        <end position="183"/>
    </location>
</feature>
<dbReference type="InterPro" id="IPR036322">
    <property type="entry name" value="WD40_repeat_dom_sf"/>
</dbReference>
<name>A0A9W4XP49_9PLEO</name>
<dbReference type="Proteomes" id="UP001152607">
    <property type="component" value="Unassembled WGS sequence"/>
</dbReference>
<feature type="repeat" description="WD" evidence="7">
    <location>
        <begin position="274"/>
        <end position="305"/>
    </location>
</feature>
<comment type="similarity">
    <text evidence="6">Belongs to the WD repeat TRM82 family.</text>
</comment>
<accession>A0A9W4XP49</accession>
<dbReference type="PROSITE" id="PS50082">
    <property type="entry name" value="WD_REPEATS_2"/>
    <property type="match status" value="1"/>
</dbReference>
<feature type="compositionally biased region" description="Basic and acidic residues" evidence="8">
    <location>
        <begin position="62"/>
        <end position="71"/>
    </location>
</feature>
<comment type="subcellular location">
    <subcellularLocation>
        <location evidence="1 6">Nucleus</location>
    </subcellularLocation>
</comment>
<evidence type="ECO:0000313" key="9">
    <source>
        <dbReference type="EMBL" id="CAI6332170.1"/>
    </source>
</evidence>
<dbReference type="Gene3D" id="2.130.10.10">
    <property type="entry name" value="YVTN repeat-like/Quinoprotein amine dehydrogenase"/>
    <property type="match status" value="2"/>
</dbReference>
<evidence type="ECO:0000256" key="3">
    <source>
        <dbReference type="ARBA" id="ARBA00022694"/>
    </source>
</evidence>
<dbReference type="OrthoDB" id="339900at2759"/>
<sequence length="500" mass="55369">MNQEQRNSAAQLRMAFPYKCLAACTRLAADGEDWALFGASGSTLVVQSSRGTQSTWSTEQNVENKPDHGDESVEGPSGKRIKLSHPTHQKNNFSSIKISNDGKYLIAITAEDKSIRVFQLSSDWQLRQLSERCMTRRPCSITLSDDNSTIFCADKFGDVYALPLLPSPEDERNANPHPEDGPKKYAPSASLSTVHSGRNRKVLEEQLKQAAKGRPQPKDAPTFKHDLLLGHVSMLTDVVTATVGSRSYLITADRDEHIRVSRSVPQAHIIEGFCHGHEEFVHRLCMSNSNRLISGGGDTHLYVWDWLSHTLLEKIPLQSAVLNLYRNQSGLNSLVPEREEDFRIAVSGIWNVPSRTDETDEILVACEGVPALFKIKPETPSEEAQTLVLNGNALDVTFVTVAGANTAIVSIDHVHEPGHTTKTRENQEPSRLQLFTTAQNGEWFEDDRLKSTLEWFSQDTVGGQDTGESARVAFGKEVQGVIYGVENLRKRAEIDAAVSV</sequence>
<dbReference type="AlphaFoldDB" id="A0A9W4XP49"/>
<dbReference type="EMBL" id="CAOQHR010000003">
    <property type="protein sequence ID" value="CAI6332170.1"/>
    <property type="molecule type" value="Genomic_DNA"/>
</dbReference>
<organism evidence="9 10">
    <name type="scientific">Periconia digitata</name>
    <dbReference type="NCBI Taxonomy" id="1303443"/>
    <lineage>
        <taxon>Eukaryota</taxon>
        <taxon>Fungi</taxon>
        <taxon>Dikarya</taxon>
        <taxon>Ascomycota</taxon>
        <taxon>Pezizomycotina</taxon>
        <taxon>Dothideomycetes</taxon>
        <taxon>Pleosporomycetidae</taxon>
        <taxon>Pleosporales</taxon>
        <taxon>Massarineae</taxon>
        <taxon>Periconiaceae</taxon>
        <taxon>Periconia</taxon>
    </lineage>
</organism>
<dbReference type="GO" id="GO:0005634">
    <property type="term" value="C:nucleus"/>
    <property type="evidence" value="ECO:0007669"/>
    <property type="project" value="UniProtKB-SubCell"/>
</dbReference>
<comment type="function">
    <text evidence="6">Required for the formation of N(7)-methylguanine at position 46 (m7G46) in tRNA. In the complex, it is required to stabilize and induce conformational changes of the catalytic subunit.</text>
</comment>
<dbReference type="GO" id="GO:0043527">
    <property type="term" value="C:tRNA methyltransferase complex"/>
    <property type="evidence" value="ECO:0007669"/>
    <property type="project" value="TreeGrafter"/>
</dbReference>
<keyword evidence="2 6" id="KW-0853">WD repeat</keyword>
<dbReference type="InterPro" id="IPR015943">
    <property type="entry name" value="WD40/YVTN_repeat-like_dom_sf"/>
</dbReference>
<evidence type="ECO:0000256" key="7">
    <source>
        <dbReference type="PROSITE-ProRule" id="PRU00221"/>
    </source>
</evidence>
<comment type="pathway">
    <text evidence="6">tRNA modification; N(7)-methylguanine-tRNA biosynthesis.</text>
</comment>
<evidence type="ECO:0000256" key="8">
    <source>
        <dbReference type="SAM" id="MobiDB-lite"/>
    </source>
</evidence>
<feature type="compositionally biased region" description="Polar residues" evidence="8">
    <location>
        <begin position="50"/>
        <end position="61"/>
    </location>
</feature>
<comment type="caution">
    <text evidence="9">The sequence shown here is derived from an EMBL/GenBank/DDBJ whole genome shotgun (WGS) entry which is preliminary data.</text>
</comment>
<reference evidence="9" key="1">
    <citation type="submission" date="2023-01" db="EMBL/GenBank/DDBJ databases">
        <authorList>
            <person name="Van Ghelder C."/>
            <person name="Rancurel C."/>
        </authorList>
    </citation>
    <scope>NUCLEOTIDE SEQUENCE</scope>
    <source>
        <strain evidence="9">CNCM I-4278</strain>
    </source>
</reference>
<dbReference type="InterPro" id="IPR001680">
    <property type="entry name" value="WD40_rpt"/>
</dbReference>
<evidence type="ECO:0000256" key="4">
    <source>
        <dbReference type="ARBA" id="ARBA00022737"/>
    </source>
</evidence>
<evidence type="ECO:0000256" key="5">
    <source>
        <dbReference type="ARBA" id="ARBA00023242"/>
    </source>
</evidence>
<evidence type="ECO:0000313" key="10">
    <source>
        <dbReference type="Proteomes" id="UP001152607"/>
    </source>
</evidence>
<dbReference type="SUPFAM" id="SSF50978">
    <property type="entry name" value="WD40 repeat-like"/>
    <property type="match status" value="1"/>
</dbReference>
<evidence type="ECO:0000256" key="6">
    <source>
        <dbReference type="HAMAP-Rule" id="MF_03056"/>
    </source>
</evidence>
<keyword evidence="4 6" id="KW-0677">Repeat</keyword>
<protein>
    <recommendedName>
        <fullName evidence="11">Transfer RNA methyltransferase 82</fullName>
    </recommendedName>
</protein>
<feature type="region of interest" description="Disordered" evidence="8">
    <location>
        <begin position="50"/>
        <end position="86"/>
    </location>
</feature>
<dbReference type="PANTHER" id="PTHR16288:SF0">
    <property type="entry name" value="TRNA (GUANINE-N(7)-)-METHYLTRANSFERASE NON-CATALYTIC SUBUNIT WDR4"/>
    <property type="match status" value="1"/>
</dbReference>
<keyword evidence="3 6" id="KW-0819">tRNA processing</keyword>
<dbReference type="GO" id="GO:0005829">
    <property type="term" value="C:cytosol"/>
    <property type="evidence" value="ECO:0007669"/>
    <property type="project" value="TreeGrafter"/>
</dbReference>
<evidence type="ECO:0000256" key="1">
    <source>
        <dbReference type="ARBA" id="ARBA00004123"/>
    </source>
</evidence>
<gene>
    <name evidence="9" type="ORF">PDIGIT_LOCUS5200</name>
</gene>